<dbReference type="InterPro" id="IPR043502">
    <property type="entry name" value="DNA/RNA_pol_sf"/>
</dbReference>
<dbReference type="InterPro" id="IPR041588">
    <property type="entry name" value="Integrase_H2C2"/>
</dbReference>
<keyword evidence="7" id="KW-0255">Endonuclease</keyword>
<accession>A0ABM1YXB4</accession>
<feature type="compositionally biased region" description="Basic residues" evidence="12">
    <location>
        <begin position="216"/>
        <end position="226"/>
    </location>
</feature>
<dbReference type="EnsemblMetazoa" id="AALFPA23_012971.R18713">
    <property type="protein sequence ID" value="AALFPA23_012971.P18713"/>
    <property type="gene ID" value="AALFPA23_012971"/>
</dbReference>
<evidence type="ECO:0000313" key="17">
    <source>
        <dbReference type="Proteomes" id="UP000069940"/>
    </source>
</evidence>
<keyword evidence="10" id="KW-0862">Zinc</keyword>
<dbReference type="Gene3D" id="2.40.70.10">
    <property type="entry name" value="Acid Proteases"/>
    <property type="match status" value="1"/>
</dbReference>
<keyword evidence="7" id="KW-0378">Hydrolase</keyword>
<reference evidence="16" key="2">
    <citation type="submission" date="2025-05" db="UniProtKB">
        <authorList>
            <consortium name="EnsemblMetazoa"/>
        </authorList>
    </citation>
    <scope>IDENTIFICATION</scope>
    <source>
        <strain evidence="16">Foshan</strain>
    </source>
</reference>
<dbReference type="Pfam" id="PF17919">
    <property type="entry name" value="RT_RNaseH_2"/>
    <property type="match status" value="1"/>
</dbReference>
<dbReference type="PROSITE" id="PS50994">
    <property type="entry name" value="INTEGRASE"/>
    <property type="match status" value="1"/>
</dbReference>
<feature type="region of interest" description="Disordered" evidence="12">
    <location>
        <begin position="1300"/>
        <end position="1404"/>
    </location>
</feature>
<dbReference type="InterPro" id="IPR041577">
    <property type="entry name" value="RT_RNaseH_2"/>
</dbReference>
<dbReference type="InterPro" id="IPR036875">
    <property type="entry name" value="Znf_CCHC_sf"/>
</dbReference>
<feature type="domain" description="CCHC-type" evidence="13">
    <location>
        <begin position="249"/>
        <end position="263"/>
    </location>
</feature>
<dbReference type="PANTHER" id="PTHR37984">
    <property type="entry name" value="PROTEIN CBG26694"/>
    <property type="match status" value="1"/>
</dbReference>
<feature type="domain" description="Reverse transcriptase" evidence="14">
    <location>
        <begin position="526"/>
        <end position="704"/>
    </location>
</feature>
<keyword evidence="11" id="KW-0175">Coiled coil</keyword>
<dbReference type="InterPro" id="IPR001584">
    <property type="entry name" value="Integrase_cat-core"/>
</dbReference>
<organism evidence="16 17">
    <name type="scientific">Aedes albopictus</name>
    <name type="common">Asian tiger mosquito</name>
    <name type="synonym">Stegomyia albopicta</name>
    <dbReference type="NCBI Taxonomy" id="7160"/>
    <lineage>
        <taxon>Eukaryota</taxon>
        <taxon>Metazoa</taxon>
        <taxon>Ecdysozoa</taxon>
        <taxon>Arthropoda</taxon>
        <taxon>Hexapoda</taxon>
        <taxon>Insecta</taxon>
        <taxon>Pterygota</taxon>
        <taxon>Neoptera</taxon>
        <taxon>Endopterygota</taxon>
        <taxon>Diptera</taxon>
        <taxon>Nematocera</taxon>
        <taxon>Culicoidea</taxon>
        <taxon>Culicidae</taxon>
        <taxon>Culicinae</taxon>
        <taxon>Aedini</taxon>
        <taxon>Aedes</taxon>
        <taxon>Stegomyia</taxon>
    </lineage>
</organism>
<dbReference type="InterPro" id="IPR012337">
    <property type="entry name" value="RNaseH-like_sf"/>
</dbReference>
<evidence type="ECO:0000259" key="14">
    <source>
        <dbReference type="PROSITE" id="PS50878"/>
    </source>
</evidence>
<feature type="compositionally biased region" description="Polar residues" evidence="12">
    <location>
        <begin position="1306"/>
        <end position="1318"/>
    </location>
</feature>
<dbReference type="InterPro" id="IPR001878">
    <property type="entry name" value="Znf_CCHC"/>
</dbReference>
<dbReference type="SUPFAM" id="SSF57756">
    <property type="entry name" value="Retrovirus zinc finger-like domains"/>
    <property type="match status" value="1"/>
</dbReference>
<keyword evidence="10" id="KW-0479">Metal-binding</keyword>
<dbReference type="InterPro" id="IPR021109">
    <property type="entry name" value="Peptidase_aspartic_dom_sf"/>
</dbReference>
<dbReference type="RefSeq" id="XP_062704065.1">
    <property type="nucleotide sequence ID" value="XM_062848081.1"/>
</dbReference>
<dbReference type="InterPro" id="IPR000477">
    <property type="entry name" value="RT_dom"/>
</dbReference>
<dbReference type="Pfam" id="PF00078">
    <property type="entry name" value="RVT_1"/>
    <property type="match status" value="1"/>
</dbReference>
<keyword evidence="17" id="KW-1185">Reference proteome</keyword>
<reference evidence="17" key="1">
    <citation type="journal article" date="2015" name="Proc. Natl. Acad. Sci. U.S.A.">
        <title>Genome sequence of the Asian Tiger mosquito, Aedes albopictus, reveals insights into its biology, genetics, and evolution.</title>
        <authorList>
            <person name="Chen X.G."/>
            <person name="Jiang X."/>
            <person name="Gu J."/>
            <person name="Xu M."/>
            <person name="Wu Y."/>
            <person name="Deng Y."/>
            <person name="Zhang C."/>
            <person name="Bonizzoni M."/>
            <person name="Dermauw W."/>
            <person name="Vontas J."/>
            <person name="Armbruster P."/>
            <person name="Huang X."/>
            <person name="Yang Y."/>
            <person name="Zhang H."/>
            <person name="He W."/>
            <person name="Peng H."/>
            <person name="Liu Y."/>
            <person name="Wu K."/>
            <person name="Chen J."/>
            <person name="Lirakis M."/>
            <person name="Topalis P."/>
            <person name="Van Leeuwen T."/>
            <person name="Hall A.B."/>
            <person name="Jiang X."/>
            <person name="Thorpe C."/>
            <person name="Mueller R.L."/>
            <person name="Sun C."/>
            <person name="Waterhouse R.M."/>
            <person name="Yan G."/>
            <person name="Tu Z.J."/>
            <person name="Fang X."/>
            <person name="James A.A."/>
        </authorList>
    </citation>
    <scope>NUCLEOTIDE SEQUENCE [LARGE SCALE GENOMIC DNA]</scope>
    <source>
        <strain evidence="17">Foshan</strain>
    </source>
</reference>
<feature type="region of interest" description="Disordered" evidence="12">
    <location>
        <begin position="202"/>
        <end position="226"/>
    </location>
</feature>
<dbReference type="CDD" id="cd01647">
    <property type="entry name" value="RT_LTR"/>
    <property type="match status" value="1"/>
</dbReference>
<dbReference type="InterPro" id="IPR043128">
    <property type="entry name" value="Rev_trsase/Diguanyl_cyclase"/>
</dbReference>
<evidence type="ECO:0000256" key="6">
    <source>
        <dbReference type="ARBA" id="ARBA00022750"/>
    </source>
</evidence>
<dbReference type="SUPFAM" id="SSF50630">
    <property type="entry name" value="Acid proteases"/>
    <property type="match status" value="1"/>
</dbReference>
<dbReference type="EC" id="2.7.7.49" evidence="1"/>
<keyword evidence="2" id="KW-0645">Protease</keyword>
<keyword evidence="6" id="KW-0064">Aspartyl protease</keyword>
<dbReference type="Gene3D" id="3.30.420.10">
    <property type="entry name" value="Ribonuclease H-like superfamily/Ribonuclease H"/>
    <property type="match status" value="1"/>
</dbReference>
<evidence type="ECO:0000256" key="3">
    <source>
        <dbReference type="ARBA" id="ARBA00022679"/>
    </source>
</evidence>
<dbReference type="SMART" id="SM00343">
    <property type="entry name" value="ZnF_C2HC"/>
    <property type="match status" value="2"/>
</dbReference>
<dbReference type="Gene3D" id="3.30.70.270">
    <property type="match status" value="2"/>
</dbReference>
<keyword evidence="4" id="KW-0548">Nucleotidyltransferase</keyword>
<evidence type="ECO:0000256" key="7">
    <source>
        <dbReference type="ARBA" id="ARBA00022759"/>
    </source>
</evidence>
<dbReference type="CDD" id="cd09274">
    <property type="entry name" value="RNase_HI_RT_Ty3"/>
    <property type="match status" value="1"/>
</dbReference>
<dbReference type="Proteomes" id="UP000069940">
    <property type="component" value="Unassembled WGS sequence"/>
</dbReference>
<evidence type="ECO:0000256" key="1">
    <source>
        <dbReference type="ARBA" id="ARBA00012493"/>
    </source>
</evidence>
<evidence type="ECO:0000259" key="13">
    <source>
        <dbReference type="PROSITE" id="PS50158"/>
    </source>
</evidence>
<dbReference type="Gene3D" id="1.10.340.70">
    <property type="match status" value="1"/>
</dbReference>
<proteinExistence type="predicted"/>
<name>A0ABM1YXB4_AEDAL</name>
<keyword evidence="9" id="KW-0511">Multifunctional enzyme</keyword>
<sequence length="1404" mass="158033">MANPDNVAAAAAGRLAAAARAGAGVPPPSFAIDPFDRRKLKWMRWVERLENAFAIFGINEEEMRKSLLLHHMGPESYDIICDKIAPEAPRAKTYRQIVDTLEAFFNPTPLEISENFRFKCRRQGDKDAASPDESIDEYLVALRRIAVTCNFGQYLETALRNQLVFGIRRNDIRSRLLERRQLTLQDAREIAVSMELSKKGGAEIEGSQGKQEVHKVQHQPGKRNKSKVKINEGEKRFTPRGAGASDVSCYRCGEKSHLANTCKHKHTECKFCGLKGHLERVCMKKSGSKASGARSSGKQSAVQTNFVDNSANDYSDAKTDVREVCSVNTISDNAKIWMKVRVNGVPMRFEVDTGSPVTIVSANCWKQMFQAAKLRQCDTNLVSYCNTNIDVLGIMDARVEYDGQNSQLPLYVVNSEKHPLIGREWLSRLSVDWNVLLRKDYSVNEIRGSTSGSNCAASNNAADTAAAMKKVLQKFPRVFEDSIGKISRVQANLPLKSDARPVFLKARKIPFNLQSVVDAELDKLVAEGVLTKVNQSNWATPIVPVKKSNNRVRICGDYKQTVNPNLVVDRHPLPTVDELFASLAGGKRFSKIDLVQAYLQMEVAPEDREILTLSTHRGLYRPNRLMYGVASAPAIWQRQMEALLQGIEGVSVFLDDIKVTGPDYETHLRRLEEVLRRLEENGIRVNRDKCEFFAEKIEYCGYLIDEEGTHKIQKKVDAIQDMRRPENKDEVRSFVGLINYYGRFFRDLSTVLYPLNNLLKNEVPFEWSNQCEKSFQAVKRQMQAETCLVHYSPELPLVLATDASPYGVGAVLSHIYPDGSERPIQFASQTLNRTQQAYLHVDKEAYAIIFGVKKFFQFLYGRRFVLVTDNQAVTKIFGEHKGLPVMSALRMQHYATYLQSFDYEIRFRKSASHANADALSRIPLQLADADNVIEESDLVELHQIETLPLTAAELAQATAEDSSVKKLIQGVKYGVLVEGKDRFGIDQSEFAMQKGCLLRGIRVYVPPSLRKRVLEELHSTHFGATRTKSLARGYCWWNGMDSAIEEMIANCVECQSVRREPTKMPLHCWEAPTAPFQRVHVDFAGPFMDTYFFILVDAFTKWPEVRVCSSITADSTIRMCREMFSTFGVPSVLVSDHGVQFTSEQFQQFLRMNGIVHKMGAPYHPATNGQAERYVQTLKQKLKSLKCTKAQLNVELCNILLTYRKMIHPATGQSPAMMMFGRQIRSRIDLMLPKNEVVDAKNHTVREFKDGDRVRVRDFLSTDKWKFGKIAEKVGKLRYAVRLDDGRCWERHIDHIVGVGAYLPDTSPNSARNENGNRYSPEIAASPSTVATPERSVSSSTSSSSAPVCAPEPPAGRRPALPDPVQEPEEGPPNPRVTPVAAQEAAPPLRRSTRVIKAPTRLNL</sequence>
<feature type="compositionally biased region" description="Low complexity" evidence="12">
    <location>
        <begin position="1336"/>
        <end position="1345"/>
    </location>
</feature>
<protein>
    <recommendedName>
        <fullName evidence="1">RNA-directed DNA polymerase</fullName>
        <ecNumber evidence="1">2.7.7.49</ecNumber>
    </recommendedName>
</protein>
<dbReference type="Gene3D" id="3.10.10.10">
    <property type="entry name" value="HIV Type 1 Reverse Transcriptase, subunit A, domain 1"/>
    <property type="match status" value="1"/>
</dbReference>
<dbReference type="PANTHER" id="PTHR37984:SF5">
    <property type="entry name" value="PROTEIN NYNRIN-LIKE"/>
    <property type="match status" value="1"/>
</dbReference>
<evidence type="ECO:0000259" key="15">
    <source>
        <dbReference type="PROSITE" id="PS50994"/>
    </source>
</evidence>
<keyword evidence="10" id="KW-0863">Zinc-finger</keyword>
<dbReference type="Pfam" id="PF00665">
    <property type="entry name" value="rve"/>
    <property type="match status" value="1"/>
</dbReference>
<dbReference type="PROSITE" id="PS50158">
    <property type="entry name" value="ZF_CCHC"/>
    <property type="match status" value="1"/>
</dbReference>
<evidence type="ECO:0000256" key="8">
    <source>
        <dbReference type="ARBA" id="ARBA00023125"/>
    </source>
</evidence>
<evidence type="ECO:0000256" key="4">
    <source>
        <dbReference type="ARBA" id="ARBA00022695"/>
    </source>
</evidence>
<evidence type="ECO:0000256" key="9">
    <source>
        <dbReference type="ARBA" id="ARBA00023268"/>
    </source>
</evidence>
<evidence type="ECO:0000256" key="11">
    <source>
        <dbReference type="SAM" id="Coils"/>
    </source>
</evidence>
<dbReference type="GeneID" id="109419746"/>
<evidence type="ECO:0000256" key="10">
    <source>
        <dbReference type="PROSITE-ProRule" id="PRU00047"/>
    </source>
</evidence>
<evidence type="ECO:0000256" key="2">
    <source>
        <dbReference type="ARBA" id="ARBA00022670"/>
    </source>
</evidence>
<dbReference type="Pfam" id="PF17921">
    <property type="entry name" value="Integrase_H2C2"/>
    <property type="match status" value="1"/>
</dbReference>
<evidence type="ECO:0000256" key="5">
    <source>
        <dbReference type="ARBA" id="ARBA00022722"/>
    </source>
</evidence>
<evidence type="ECO:0000256" key="12">
    <source>
        <dbReference type="SAM" id="MobiDB-lite"/>
    </source>
</evidence>
<feature type="coiled-coil region" evidence="11">
    <location>
        <begin position="661"/>
        <end position="688"/>
    </location>
</feature>
<keyword evidence="8" id="KW-0238">DNA-binding</keyword>
<keyword evidence="3" id="KW-0808">Transferase</keyword>
<dbReference type="SUPFAM" id="SSF56672">
    <property type="entry name" value="DNA/RNA polymerases"/>
    <property type="match status" value="1"/>
</dbReference>
<dbReference type="SUPFAM" id="SSF53098">
    <property type="entry name" value="Ribonuclease H-like"/>
    <property type="match status" value="1"/>
</dbReference>
<dbReference type="PROSITE" id="PS50878">
    <property type="entry name" value="RT_POL"/>
    <property type="match status" value="1"/>
</dbReference>
<keyword evidence="5" id="KW-0540">Nuclease</keyword>
<evidence type="ECO:0000313" key="16">
    <source>
        <dbReference type="EnsemblMetazoa" id="AALFPA23_012971.P18713"/>
    </source>
</evidence>
<dbReference type="InterPro" id="IPR050951">
    <property type="entry name" value="Retrovirus_Pol_polyprotein"/>
</dbReference>
<dbReference type="InterPro" id="IPR036397">
    <property type="entry name" value="RNaseH_sf"/>
</dbReference>
<dbReference type="Gene3D" id="4.10.60.10">
    <property type="entry name" value="Zinc finger, CCHC-type"/>
    <property type="match status" value="1"/>
</dbReference>
<feature type="domain" description="Integrase catalytic" evidence="15">
    <location>
        <begin position="1071"/>
        <end position="1223"/>
    </location>
</feature>